<keyword evidence="2" id="KW-0238">DNA-binding</keyword>
<dbReference type="EMBL" id="LCBN01000087">
    <property type="protein sequence ID" value="KKS11028.1"/>
    <property type="molecule type" value="Genomic_DNA"/>
</dbReference>
<feature type="domain" description="AP2/ERF" evidence="4">
    <location>
        <begin position="96"/>
        <end position="152"/>
    </location>
</feature>
<dbReference type="Proteomes" id="UP000034753">
    <property type="component" value="Unassembled WGS sequence"/>
</dbReference>
<evidence type="ECO:0000256" key="1">
    <source>
        <dbReference type="ARBA" id="ARBA00023015"/>
    </source>
</evidence>
<dbReference type="SUPFAM" id="SSF54171">
    <property type="entry name" value="DNA-binding domain"/>
    <property type="match status" value="1"/>
</dbReference>
<dbReference type="Gene3D" id="3.30.730.10">
    <property type="entry name" value="AP2/ERF domain"/>
    <property type="match status" value="1"/>
</dbReference>
<dbReference type="SMART" id="SM00380">
    <property type="entry name" value="AP2"/>
    <property type="match status" value="1"/>
</dbReference>
<proteinExistence type="predicted"/>
<dbReference type="Pfam" id="PF13392">
    <property type="entry name" value="HNH_3"/>
    <property type="match status" value="1"/>
</dbReference>
<comment type="caution">
    <text evidence="5">The sequence shown here is derived from an EMBL/GenBank/DDBJ whole genome shotgun (WGS) entry which is preliminary data.</text>
</comment>
<sequence length="161" mass="19296">MKYITVAKDYKAIVDDEDFDYLNTYKWALNKGYAVAKLCNRSNFLQMHKFIMYYPKSMTIDHINQNKLDNRKSNLRVCTQLQNNYNKPRQRNNKSGYKGVWWNKKTQKWQAAITENRKRHQLGRFEYKNQAAMAYNKAALKYHGEFAYLNEITQKDFVLPS</sequence>
<dbReference type="InterPro" id="IPR044925">
    <property type="entry name" value="His-Me_finger_sf"/>
</dbReference>
<dbReference type="InterPro" id="IPR016177">
    <property type="entry name" value="DNA-bd_dom_sf"/>
</dbReference>
<dbReference type="PROSITE" id="PS51032">
    <property type="entry name" value="AP2_ERF"/>
    <property type="match status" value="1"/>
</dbReference>
<evidence type="ECO:0000259" key="4">
    <source>
        <dbReference type="PROSITE" id="PS51032"/>
    </source>
</evidence>
<evidence type="ECO:0000256" key="3">
    <source>
        <dbReference type="ARBA" id="ARBA00023163"/>
    </source>
</evidence>
<dbReference type="GO" id="GO:0003677">
    <property type="term" value="F:DNA binding"/>
    <property type="evidence" value="ECO:0007669"/>
    <property type="project" value="UniProtKB-KW"/>
</dbReference>
<protein>
    <submittedName>
        <fullName evidence="5">Bacteriophage protein</fullName>
    </submittedName>
</protein>
<dbReference type="InterPro" id="IPR001471">
    <property type="entry name" value="AP2/ERF_dom"/>
</dbReference>
<keyword evidence="1" id="KW-0805">Transcription regulation</keyword>
<dbReference type="Gene3D" id="3.90.75.20">
    <property type="match status" value="1"/>
</dbReference>
<dbReference type="InterPro" id="IPR003615">
    <property type="entry name" value="HNH_nuc"/>
</dbReference>
<accession>A0A0G0ZDC2</accession>
<name>A0A0G0ZDC2_9BACT</name>
<dbReference type="SUPFAM" id="SSF54060">
    <property type="entry name" value="His-Me finger endonucleases"/>
    <property type="match status" value="1"/>
</dbReference>
<dbReference type="GO" id="GO:0003700">
    <property type="term" value="F:DNA-binding transcription factor activity"/>
    <property type="evidence" value="ECO:0007669"/>
    <property type="project" value="InterPro"/>
</dbReference>
<keyword evidence="3" id="KW-0804">Transcription</keyword>
<dbReference type="AlphaFoldDB" id="A0A0G0ZDC2"/>
<dbReference type="InterPro" id="IPR036955">
    <property type="entry name" value="AP2/ERF_dom_sf"/>
</dbReference>
<dbReference type="Pfam" id="PF00847">
    <property type="entry name" value="AP2"/>
    <property type="match status" value="1"/>
</dbReference>
<evidence type="ECO:0000313" key="5">
    <source>
        <dbReference type="EMBL" id="KKS11028.1"/>
    </source>
</evidence>
<reference evidence="5 6" key="1">
    <citation type="journal article" date="2015" name="Nature">
        <title>rRNA introns, odd ribosomes, and small enigmatic genomes across a large radiation of phyla.</title>
        <authorList>
            <person name="Brown C.T."/>
            <person name="Hug L.A."/>
            <person name="Thomas B.C."/>
            <person name="Sharon I."/>
            <person name="Castelle C.J."/>
            <person name="Singh A."/>
            <person name="Wilkins M.J."/>
            <person name="Williams K.H."/>
            <person name="Banfield J.F."/>
        </authorList>
    </citation>
    <scope>NUCLEOTIDE SEQUENCE [LARGE SCALE GENOMIC DNA]</scope>
</reference>
<organism evidence="5 6">
    <name type="scientific">Candidatus Daviesbacteria bacterium GW2011_GWB1_41_5</name>
    <dbReference type="NCBI Taxonomy" id="1618429"/>
    <lineage>
        <taxon>Bacteria</taxon>
        <taxon>Candidatus Daviesiibacteriota</taxon>
    </lineage>
</organism>
<evidence type="ECO:0000256" key="2">
    <source>
        <dbReference type="ARBA" id="ARBA00023125"/>
    </source>
</evidence>
<gene>
    <name evidence="5" type="ORF">UU67_C0087G0006</name>
</gene>
<evidence type="ECO:0000313" key="6">
    <source>
        <dbReference type="Proteomes" id="UP000034753"/>
    </source>
</evidence>